<dbReference type="AlphaFoldDB" id="A0A935IL11"/>
<dbReference type="Gene3D" id="1.10.510.10">
    <property type="entry name" value="Transferase(Phosphotransferase) domain 1"/>
    <property type="match status" value="1"/>
</dbReference>
<dbReference type="InterPro" id="IPR011009">
    <property type="entry name" value="Kinase-like_dom_sf"/>
</dbReference>
<keyword evidence="1" id="KW-0808">Transferase</keyword>
<dbReference type="Proteomes" id="UP000726105">
    <property type="component" value="Unassembled WGS sequence"/>
</dbReference>
<keyword evidence="7" id="KW-1133">Transmembrane helix</keyword>
<dbReference type="PANTHER" id="PTHR43289:SF34">
    <property type="entry name" value="SERINE_THREONINE-PROTEIN KINASE YBDM-RELATED"/>
    <property type="match status" value="1"/>
</dbReference>
<keyword evidence="4 5" id="KW-0067">ATP-binding</keyword>
<feature type="transmembrane region" description="Helical" evidence="7">
    <location>
        <begin position="617"/>
        <end position="640"/>
    </location>
</feature>
<dbReference type="EMBL" id="JADJIB010000001">
    <property type="protein sequence ID" value="MBK7272033.1"/>
    <property type="molecule type" value="Genomic_DNA"/>
</dbReference>
<keyword evidence="2 5" id="KW-0547">Nucleotide-binding</keyword>
<protein>
    <submittedName>
        <fullName evidence="9">Serine/threonine protein kinase</fullName>
    </submittedName>
</protein>
<feature type="domain" description="Protein kinase" evidence="8">
    <location>
        <begin position="15"/>
        <end position="268"/>
    </location>
</feature>
<feature type="binding site" evidence="5">
    <location>
        <position position="43"/>
    </location>
    <ligand>
        <name>ATP</name>
        <dbReference type="ChEBI" id="CHEBI:30616"/>
    </ligand>
</feature>
<evidence type="ECO:0000313" key="9">
    <source>
        <dbReference type="EMBL" id="MBK7272033.1"/>
    </source>
</evidence>
<keyword evidence="7" id="KW-0812">Transmembrane</keyword>
<dbReference type="InterPro" id="IPR008271">
    <property type="entry name" value="Ser/Thr_kinase_AS"/>
</dbReference>
<accession>A0A935IL11</accession>
<feature type="region of interest" description="Disordered" evidence="6">
    <location>
        <begin position="426"/>
        <end position="451"/>
    </location>
</feature>
<dbReference type="Pfam" id="PF00069">
    <property type="entry name" value="Pkinase"/>
    <property type="match status" value="1"/>
</dbReference>
<evidence type="ECO:0000256" key="7">
    <source>
        <dbReference type="SAM" id="Phobius"/>
    </source>
</evidence>
<evidence type="ECO:0000256" key="3">
    <source>
        <dbReference type="ARBA" id="ARBA00022777"/>
    </source>
</evidence>
<keyword evidence="9" id="KW-0723">Serine/threonine-protein kinase</keyword>
<organism evidence="9 10">
    <name type="scientific">Candidatus Phosphoribacter hodrii</name>
    <dbReference type="NCBI Taxonomy" id="2953743"/>
    <lineage>
        <taxon>Bacteria</taxon>
        <taxon>Bacillati</taxon>
        <taxon>Actinomycetota</taxon>
        <taxon>Actinomycetes</taxon>
        <taxon>Micrococcales</taxon>
        <taxon>Dermatophilaceae</taxon>
        <taxon>Candidatus Phosphoribacter</taxon>
    </lineage>
</organism>
<sequence length="661" mass="66461">MTAETEALSERLGPYRLIQRIGEGGMGVVHLALDPHGRAVAVKVLRPHVAHDPEARARLEREVATLARIRHPRVAPIIDCDLSGDRPFVVTRYIAGDALDDRVDTRGPLSAGDLLLLARGLHGALEAIHAVGVVHRDLKPGNVLLEDDGEPVVIDFGIAHVAEDPRLTATGLVMGTPGYLSPEVIEGAAVTAATDWWGWAATLAFAATGRPPFGRGSMNIVLTRVRAGNSDLEGVDARLEPLLSAALSPRPDDRPPAEIVMAALERYAAGGFATDVMPIHGGGLGVGGVGAAGSGGPGRSVAPRHTAVLPTQPPTGAPYPVPPPVGYAGSAPAGYAAGYAAPAAGYSGPAAGGYAAPAPGYAGPAPAGYAAPAPAPGYAGPTPGGYAAAPVPWPSEPPWHAPASLAGPGAALGPAAGGVPSAGAVSGVPAGEAGEGGARGGAEDFDGDERGAYLPGSGAADPRIGRPDRTGTLAVGGLFVVALAAALPVVALLVVLAWSLLARTADRSMTSIVLRRFHYGSRRGDVPVTVALGPWHLLTGSLAAAVGLLLPLLVGIAGVFCVALALSATTASSPNPNHPIALGGGMALALLMAWWGPGGASLRRGSRSVMRGVVREGLVTSVVSALFVVGGLGALVWLVLHGGSPSWVPMSGPPGFFSSWR</sequence>
<feature type="transmembrane region" description="Helical" evidence="7">
    <location>
        <begin position="578"/>
        <end position="596"/>
    </location>
</feature>
<dbReference type="GO" id="GO:0004674">
    <property type="term" value="F:protein serine/threonine kinase activity"/>
    <property type="evidence" value="ECO:0007669"/>
    <property type="project" value="UniProtKB-KW"/>
</dbReference>
<dbReference type="PANTHER" id="PTHR43289">
    <property type="entry name" value="MITOGEN-ACTIVATED PROTEIN KINASE KINASE KINASE 20-RELATED"/>
    <property type="match status" value="1"/>
</dbReference>
<dbReference type="PROSITE" id="PS50011">
    <property type="entry name" value="PROTEIN_KINASE_DOM"/>
    <property type="match status" value="1"/>
</dbReference>
<evidence type="ECO:0000256" key="4">
    <source>
        <dbReference type="ARBA" id="ARBA00022840"/>
    </source>
</evidence>
<evidence type="ECO:0000256" key="6">
    <source>
        <dbReference type="SAM" id="MobiDB-lite"/>
    </source>
</evidence>
<evidence type="ECO:0000256" key="2">
    <source>
        <dbReference type="ARBA" id="ARBA00022741"/>
    </source>
</evidence>
<proteinExistence type="predicted"/>
<keyword evidence="3 9" id="KW-0418">Kinase</keyword>
<evidence type="ECO:0000256" key="1">
    <source>
        <dbReference type="ARBA" id="ARBA00022679"/>
    </source>
</evidence>
<dbReference type="PROSITE" id="PS00108">
    <property type="entry name" value="PROTEIN_KINASE_ST"/>
    <property type="match status" value="1"/>
</dbReference>
<dbReference type="PROSITE" id="PS00107">
    <property type="entry name" value="PROTEIN_KINASE_ATP"/>
    <property type="match status" value="1"/>
</dbReference>
<feature type="transmembrane region" description="Helical" evidence="7">
    <location>
        <begin position="542"/>
        <end position="566"/>
    </location>
</feature>
<reference evidence="9 10" key="1">
    <citation type="submission" date="2020-10" db="EMBL/GenBank/DDBJ databases">
        <title>Connecting structure to function with the recovery of over 1000 high-quality activated sludge metagenome-assembled genomes encoding full-length rRNA genes using long-read sequencing.</title>
        <authorList>
            <person name="Singleton C.M."/>
            <person name="Petriglieri F."/>
            <person name="Kristensen J.M."/>
            <person name="Kirkegaard R.H."/>
            <person name="Michaelsen T.Y."/>
            <person name="Andersen M.H."/>
            <person name="Karst S.M."/>
            <person name="Dueholm M.S."/>
            <person name="Nielsen P.H."/>
            <person name="Albertsen M."/>
        </authorList>
    </citation>
    <scope>NUCLEOTIDE SEQUENCE [LARGE SCALE GENOMIC DNA]</scope>
    <source>
        <strain evidence="9">Ega_18-Q3-R5-49_MAXAC.001</strain>
    </source>
</reference>
<evidence type="ECO:0000256" key="5">
    <source>
        <dbReference type="PROSITE-ProRule" id="PRU10141"/>
    </source>
</evidence>
<dbReference type="CDD" id="cd14014">
    <property type="entry name" value="STKc_PknB_like"/>
    <property type="match status" value="1"/>
</dbReference>
<evidence type="ECO:0000313" key="10">
    <source>
        <dbReference type="Proteomes" id="UP000726105"/>
    </source>
</evidence>
<comment type="caution">
    <text evidence="9">The sequence shown here is derived from an EMBL/GenBank/DDBJ whole genome shotgun (WGS) entry which is preliminary data.</text>
</comment>
<dbReference type="InterPro" id="IPR017441">
    <property type="entry name" value="Protein_kinase_ATP_BS"/>
</dbReference>
<feature type="transmembrane region" description="Helical" evidence="7">
    <location>
        <begin position="473"/>
        <end position="501"/>
    </location>
</feature>
<dbReference type="SMART" id="SM00220">
    <property type="entry name" value="S_TKc"/>
    <property type="match status" value="1"/>
</dbReference>
<dbReference type="Gene3D" id="3.30.200.20">
    <property type="entry name" value="Phosphorylase Kinase, domain 1"/>
    <property type="match status" value="1"/>
</dbReference>
<dbReference type="SUPFAM" id="SSF56112">
    <property type="entry name" value="Protein kinase-like (PK-like)"/>
    <property type="match status" value="1"/>
</dbReference>
<name>A0A935IL11_9MICO</name>
<dbReference type="InterPro" id="IPR000719">
    <property type="entry name" value="Prot_kinase_dom"/>
</dbReference>
<gene>
    <name evidence="9" type="ORF">IPI13_02350</name>
</gene>
<evidence type="ECO:0000259" key="8">
    <source>
        <dbReference type="PROSITE" id="PS50011"/>
    </source>
</evidence>
<keyword evidence="7" id="KW-0472">Membrane</keyword>
<dbReference type="GO" id="GO:0005524">
    <property type="term" value="F:ATP binding"/>
    <property type="evidence" value="ECO:0007669"/>
    <property type="project" value="UniProtKB-UniRule"/>
</dbReference>